<evidence type="ECO:0000313" key="5">
    <source>
        <dbReference type="EMBL" id="AYE61288.1"/>
    </source>
</evidence>
<gene>
    <name evidence="5" type="ORF">BC335_0789</name>
</gene>
<organism evidence="5 6">
    <name type="scientific">Lactobacillus helveticus</name>
    <name type="common">Lactobacillus suntoryeus</name>
    <dbReference type="NCBI Taxonomy" id="1587"/>
    <lineage>
        <taxon>Bacteria</taxon>
        <taxon>Bacillati</taxon>
        <taxon>Bacillota</taxon>
        <taxon>Bacilli</taxon>
        <taxon>Lactobacillales</taxon>
        <taxon>Lactobacillaceae</taxon>
        <taxon>Lactobacillus</taxon>
    </lineage>
</organism>
<dbReference type="AlphaFoldDB" id="A0A386RDG0"/>
<keyword evidence="1" id="KW-0472">Membrane</keyword>
<feature type="domain" description="DUF2207" evidence="3">
    <location>
        <begin position="32"/>
        <end position="213"/>
    </location>
</feature>
<accession>A0A386RDG0</accession>
<evidence type="ECO:0000259" key="3">
    <source>
        <dbReference type="Pfam" id="PF09972"/>
    </source>
</evidence>
<dbReference type="Gene3D" id="2.60.40.3680">
    <property type="match status" value="1"/>
</dbReference>
<dbReference type="Proteomes" id="UP000267794">
    <property type="component" value="Chromosome"/>
</dbReference>
<dbReference type="EMBL" id="CP017982">
    <property type="protein sequence ID" value="AYE61288.1"/>
    <property type="molecule type" value="Genomic_DNA"/>
</dbReference>
<evidence type="ECO:0000313" key="6">
    <source>
        <dbReference type="Proteomes" id="UP000267794"/>
    </source>
</evidence>
<dbReference type="RefSeq" id="WP_120357290.1">
    <property type="nucleotide sequence ID" value="NZ_CP017982.1"/>
</dbReference>
<dbReference type="Pfam" id="PF20990">
    <property type="entry name" value="DUF2207_C"/>
    <property type="match status" value="1"/>
</dbReference>
<feature type="transmembrane region" description="Helical" evidence="1">
    <location>
        <begin position="444"/>
        <end position="465"/>
    </location>
</feature>
<keyword evidence="2" id="KW-0732">Signal</keyword>
<feature type="transmembrane region" description="Helical" evidence="1">
    <location>
        <begin position="253"/>
        <end position="275"/>
    </location>
</feature>
<feature type="signal peptide" evidence="2">
    <location>
        <begin position="1"/>
        <end position="22"/>
    </location>
</feature>
<dbReference type="InterPro" id="IPR018702">
    <property type="entry name" value="DUF2207"/>
</dbReference>
<protein>
    <recommendedName>
        <fullName evidence="7">DUF2207 domain-containing protein</fullName>
    </recommendedName>
</protein>
<evidence type="ECO:0000259" key="4">
    <source>
        <dbReference type="Pfam" id="PF20990"/>
    </source>
</evidence>
<dbReference type="InterPro" id="IPR048389">
    <property type="entry name" value="YciQ-like_C"/>
</dbReference>
<keyword evidence="1" id="KW-1133">Transmembrane helix</keyword>
<sequence>MKRKLLSLIGIFSLISIFAMWAQPVKANVDYDITDMNVTAKVNRNGSVMIHRKIYYDFDSDARGVYYRQNLTRKQKIKDIQVKVNDQPVIAANNKKNNTYQLTKENNSYRFKVFHRISEDNRIKVEYSYKILDLITNYKDTAELNFKIIGNGWDTDIDHAQATVVFPESVEGLKAWAHGSLDGYTQVLPHKGKIIMKADDVAGDVGIEVHAIFPTAVTAANKNYVDQNKKEAIEKQEAQLAREANERRKRKSYFGWGLAFVSLITGLVVIVKGFFGKKMGFKPKKQGELAHNYEIPNVDPVTAQILDNAAWPDTKALTAYLMQLAAKKKIKIEEFKTKHLKKTNYRISLVDKSILQDDLLYFLFNQVGDRKSFTTKELRNYTSRKLGKKFDNWCKRKYKQTEQAGFLDHELEIARSHYRTLAIVGIMISIAAWIIAIFQLGPSMASVVIGGILLIVIEFIAFFVGNHKISLYTQKGALETDQVRGFEKMLDDIGRFKMKDVGDLILWEDIMPYAVAFGLSKKVLKQLKLEFTQDELDATGFIVGSSFYSTGSDGFERNFTSSFSEGVSYGSSSASGGSGGFSGGSSGGVGGGSGGVLFNQLRILKQKTEKLV</sequence>
<dbReference type="Pfam" id="PF09972">
    <property type="entry name" value="DUF2207"/>
    <property type="match status" value="1"/>
</dbReference>
<feature type="transmembrane region" description="Helical" evidence="1">
    <location>
        <begin position="420"/>
        <end position="438"/>
    </location>
</feature>
<reference evidence="5 6" key="1">
    <citation type="submission" date="2016-10" db="EMBL/GenBank/DDBJ databases">
        <title>Complete genomic sequencing of Lactobacillus helveticus LH99 and comparative genome analysis.</title>
        <authorList>
            <person name="Li N."/>
            <person name="You C."/>
            <person name="Liu Z."/>
        </authorList>
    </citation>
    <scope>NUCLEOTIDE SEQUENCE [LARGE SCALE GENOMIC DNA]</scope>
    <source>
        <strain evidence="5 6">LH99</strain>
    </source>
</reference>
<name>A0A386RDG0_LACHE</name>
<evidence type="ECO:0000256" key="2">
    <source>
        <dbReference type="SAM" id="SignalP"/>
    </source>
</evidence>
<evidence type="ECO:0000256" key="1">
    <source>
        <dbReference type="SAM" id="Phobius"/>
    </source>
</evidence>
<evidence type="ECO:0008006" key="7">
    <source>
        <dbReference type="Google" id="ProtNLM"/>
    </source>
</evidence>
<proteinExistence type="predicted"/>
<keyword evidence="1" id="KW-0812">Transmembrane</keyword>
<feature type="chain" id="PRO_5039159978" description="DUF2207 domain-containing protein" evidence="2">
    <location>
        <begin position="23"/>
        <end position="612"/>
    </location>
</feature>
<feature type="domain" description="Predicted membrane protein YciQ-like C-terminal" evidence="4">
    <location>
        <begin position="291"/>
        <end position="527"/>
    </location>
</feature>